<organism evidence="7 8">
    <name type="scientific">Myriangium duriaei CBS 260.36</name>
    <dbReference type="NCBI Taxonomy" id="1168546"/>
    <lineage>
        <taxon>Eukaryota</taxon>
        <taxon>Fungi</taxon>
        <taxon>Dikarya</taxon>
        <taxon>Ascomycota</taxon>
        <taxon>Pezizomycotina</taxon>
        <taxon>Dothideomycetes</taxon>
        <taxon>Dothideomycetidae</taxon>
        <taxon>Myriangiales</taxon>
        <taxon>Myriangiaceae</taxon>
        <taxon>Myriangium</taxon>
    </lineage>
</organism>
<evidence type="ECO:0000256" key="2">
    <source>
        <dbReference type="ARBA" id="ARBA00022827"/>
    </source>
</evidence>
<dbReference type="SUPFAM" id="SSF51905">
    <property type="entry name" value="FAD/NAD(P)-binding domain"/>
    <property type="match status" value="1"/>
</dbReference>
<dbReference type="PANTHER" id="PTHR46720">
    <property type="entry name" value="HYDROXYLASE, PUTATIVE (AFU_ORTHOLOGUE AFUA_3G01460)-RELATED"/>
    <property type="match status" value="1"/>
</dbReference>
<dbReference type="InterPro" id="IPR051104">
    <property type="entry name" value="FAD_monoxygenase"/>
</dbReference>
<dbReference type="FunFam" id="3.50.50.60:FF:000153">
    <property type="entry name" value="Salicylate hydroxylase, putative"/>
    <property type="match status" value="1"/>
</dbReference>
<evidence type="ECO:0000259" key="5">
    <source>
        <dbReference type="Pfam" id="PF01494"/>
    </source>
</evidence>
<keyword evidence="1" id="KW-0285">Flavoprotein</keyword>
<dbReference type="InterPro" id="IPR036188">
    <property type="entry name" value="FAD/NAD-bd_sf"/>
</dbReference>
<keyword evidence="4" id="KW-0472">Membrane</keyword>
<dbReference type="EMBL" id="ML996085">
    <property type="protein sequence ID" value="KAF2153548.1"/>
    <property type="molecule type" value="Genomic_DNA"/>
</dbReference>
<reference evidence="7" key="1">
    <citation type="journal article" date="2020" name="Stud. Mycol.">
        <title>101 Dothideomycetes genomes: a test case for predicting lifestyles and emergence of pathogens.</title>
        <authorList>
            <person name="Haridas S."/>
            <person name="Albert R."/>
            <person name="Binder M."/>
            <person name="Bloem J."/>
            <person name="Labutti K."/>
            <person name="Salamov A."/>
            <person name="Andreopoulos B."/>
            <person name="Baker S."/>
            <person name="Barry K."/>
            <person name="Bills G."/>
            <person name="Bluhm B."/>
            <person name="Cannon C."/>
            <person name="Castanera R."/>
            <person name="Culley D."/>
            <person name="Daum C."/>
            <person name="Ezra D."/>
            <person name="Gonzalez J."/>
            <person name="Henrissat B."/>
            <person name="Kuo A."/>
            <person name="Liang C."/>
            <person name="Lipzen A."/>
            <person name="Lutzoni F."/>
            <person name="Magnuson J."/>
            <person name="Mondo S."/>
            <person name="Nolan M."/>
            <person name="Ohm R."/>
            <person name="Pangilinan J."/>
            <person name="Park H.-J."/>
            <person name="Ramirez L."/>
            <person name="Alfaro M."/>
            <person name="Sun H."/>
            <person name="Tritt A."/>
            <person name="Yoshinaga Y."/>
            <person name="Zwiers L.-H."/>
            <person name="Turgeon B."/>
            <person name="Goodwin S."/>
            <person name="Spatafora J."/>
            <person name="Crous P."/>
            <person name="Grigoriev I."/>
        </authorList>
    </citation>
    <scope>NUCLEOTIDE SEQUENCE</scope>
    <source>
        <strain evidence="7">CBS 260.36</strain>
    </source>
</reference>
<keyword evidence="8" id="KW-1185">Reference proteome</keyword>
<proteinExistence type="predicted"/>
<evidence type="ECO:0000256" key="4">
    <source>
        <dbReference type="SAM" id="Phobius"/>
    </source>
</evidence>
<dbReference type="SUPFAM" id="SSF54373">
    <property type="entry name" value="FAD-linked reductases, C-terminal domain"/>
    <property type="match status" value="1"/>
</dbReference>
<keyword evidence="3" id="KW-0560">Oxidoreductase</keyword>
<evidence type="ECO:0000259" key="6">
    <source>
        <dbReference type="Pfam" id="PF13454"/>
    </source>
</evidence>
<protein>
    <submittedName>
        <fullName evidence="7">Salicylate hydroxylase</fullName>
    </submittedName>
</protein>
<dbReference type="AlphaFoldDB" id="A0A9P4J148"/>
<evidence type="ECO:0000256" key="1">
    <source>
        <dbReference type="ARBA" id="ARBA00022630"/>
    </source>
</evidence>
<dbReference type="Pfam" id="PF01494">
    <property type="entry name" value="FAD_binding_3"/>
    <property type="match status" value="1"/>
</dbReference>
<feature type="domain" description="FAD-dependent urate hydroxylase HpyO/Asp monooxygenase CreE-like FAD/NAD(P)-binding" evidence="6">
    <location>
        <begin position="12"/>
        <end position="172"/>
    </location>
</feature>
<dbReference type="InterPro" id="IPR002938">
    <property type="entry name" value="FAD-bd"/>
</dbReference>
<evidence type="ECO:0000313" key="7">
    <source>
        <dbReference type="EMBL" id="KAF2153548.1"/>
    </source>
</evidence>
<dbReference type="PRINTS" id="PR00420">
    <property type="entry name" value="RNGMNOXGNASE"/>
</dbReference>
<dbReference type="OrthoDB" id="417877at2759"/>
<feature type="transmembrane region" description="Helical" evidence="4">
    <location>
        <begin position="7"/>
        <end position="28"/>
    </location>
</feature>
<dbReference type="PANTHER" id="PTHR46720:SF3">
    <property type="entry name" value="FAD-BINDING DOMAIN-CONTAINING PROTEIN-RELATED"/>
    <property type="match status" value="1"/>
</dbReference>
<evidence type="ECO:0000313" key="8">
    <source>
        <dbReference type="Proteomes" id="UP000799439"/>
    </source>
</evidence>
<dbReference type="GO" id="GO:0016491">
    <property type="term" value="F:oxidoreductase activity"/>
    <property type="evidence" value="ECO:0007669"/>
    <property type="project" value="UniProtKB-KW"/>
</dbReference>
<dbReference type="Proteomes" id="UP000799439">
    <property type="component" value="Unassembled WGS sequence"/>
</dbReference>
<name>A0A9P4J148_9PEZI</name>
<accession>A0A9P4J148</accession>
<sequence length="434" mass="47811">MADTNKGLGRLAIIGGGISGVTLALALIKRGIHVQIYEQARHFGEIGAGVAFNEAAVRAMEICSPAVVEAFEATRTLNQWPSKRNVYFDILDGQHDTEAGKEKNLFHLDSHVGTNAVHRAHFLDAISKHLPDGITHFRKHLDTIVEQPDGTLQVKFHDGTTEEADAVIGCDGIKSSVRVWMFGDDHPASHPQYTHCYAYRGLIPVDRFRQELGDDLASNSYFHLGKDGHFLTFPVSHGGVVNVVAFKPVPVGSTWPSTTKLTLPSEKSHVERDFKDHGPTIQKIISLLEPDLDCWAIFDTGDHPVPHYNKGRVCLLGDAGHATSPHQGSGAGMCIEDCAIMAELLTSPLVEKNGPKGVEAAFKAYNDQRLERTQDLVQSSRRAGELWDLRAEGVGDDYKKLEAEITARFRKVWDGQVKDYIKEAEGLLEKQLKA</sequence>
<keyword evidence="2" id="KW-0274">FAD</keyword>
<keyword evidence="4" id="KW-0812">Transmembrane</keyword>
<keyword evidence="4" id="KW-1133">Transmembrane helix</keyword>
<evidence type="ECO:0000256" key="3">
    <source>
        <dbReference type="ARBA" id="ARBA00023002"/>
    </source>
</evidence>
<dbReference type="GO" id="GO:0071949">
    <property type="term" value="F:FAD binding"/>
    <property type="evidence" value="ECO:0007669"/>
    <property type="project" value="InterPro"/>
</dbReference>
<feature type="domain" description="FAD-binding" evidence="5">
    <location>
        <begin position="289"/>
        <end position="379"/>
    </location>
</feature>
<dbReference type="Pfam" id="PF13454">
    <property type="entry name" value="NAD_binding_9"/>
    <property type="match status" value="1"/>
</dbReference>
<dbReference type="GO" id="GO:0044550">
    <property type="term" value="P:secondary metabolite biosynthetic process"/>
    <property type="evidence" value="ECO:0007669"/>
    <property type="project" value="UniProtKB-ARBA"/>
</dbReference>
<gene>
    <name evidence="7" type="ORF">K461DRAFT_293804</name>
</gene>
<dbReference type="Gene3D" id="3.50.50.60">
    <property type="entry name" value="FAD/NAD(P)-binding domain"/>
    <property type="match status" value="1"/>
</dbReference>
<comment type="caution">
    <text evidence="7">The sequence shown here is derived from an EMBL/GenBank/DDBJ whole genome shotgun (WGS) entry which is preliminary data.</text>
</comment>
<dbReference type="InterPro" id="IPR038732">
    <property type="entry name" value="HpyO/CreE_NAD-binding"/>
</dbReference>